<feature type="transmembrane region" description="Helical" evidence="9">
    <location>
        <begin position="12"/>
        <end position="37"/>
    </location>
</feature>
<evidence type="ECO:0000259" key="10">
    <source>
        <dbReference type="Pfam" id="PF03553"/>
    </source>
</evidence>
<proteinExistence type="inferred from homology"/>
<dbReference type="PANTHER" id="PTHR33451:SF5">
    <property type="entry name" value="NA+_H+ ANTIPORTER"/>
    <property type="match status" value="1"/>
</dbReference>
<dbReference type="GeneID" id="69651257"/>
<feature type="transmembrane region" description="Helical" evidence="9">
    <location>
        <begin position="43"/>
        <end position="63"/>
    </location>
</feature>
<feature type="transmembrane region" description="Helical" evidence="9">
    <location>
        <begin position="208"/>
        <end position="229"/>
    </location>
</feature>
<evidence type="ECO:0000256" key="5">
    <source>
        <dbReference type="ARBA" id="ARBA00022692"/>
    </source>
</evidence>
<evidence type="ECO:0000256" key="1">
    <source>
        <dbReference type="ARBA" id="ARBA00004651"/>
    </source>
</evidence>
<dbReference type="GO" id="GO:0005886">
    <property type="term" value="C:plasma membrane"/>
    <property type="evidence" value="ECO:0007669"/>
    <property type="project" value="UniProtKB-SubCell"/>
</dbReference>
<dbReference type="InterPro" id="IPR052180">
    <property type="entry name" value="NhaC_Na-H+_Antiporter"/>
</dbReference>
<keyword evidence="6 9" id="KW-1133">Transmembrane helix</keyword>
<feature type="transmembrane region" description="Helical" evidence="9">
    <location>
        <begin position="389"/>
        <end position="410"/>
    </location>
</feature>
<evidence type="ECO:0000256" key="8">
    <source>
        <dbReference type="ARBA" id="ARBA00038435"/>
    </source>
</evidence>
<feature type="transmembrane region" description="Helical" evidence="9">
    <location>
        <begin position="422"/>
        <end position="442"/>
    </location>
</feature>
<keyword evidence="3" id="KW-0050">Antiport</keyword>
<evidence type="ECO:0000256" key="6">
    <source>
        <dbReference type="ARBA" id="ARBA00022989"/>
    </source>
</evidence>
<gene>
    <name evidence="11" type="ORF">BCV38_11925</name>
</gene>
<evidence type="ECO:0000256" key="4">
    <source>
        <dbReference type="ARBA" id="ARBA00022475"/>
    </source>
</evidence>
<dbReference type="GO" id="GO:0015297">
    <property type="term" value="F:antiporter activity"/>
    <property type="evidence" value="ECO:0007669"/>
    <property type="project" value="UniProtKB-KW"/>
</dbReference>
<protein>
    <submittedName>
        <fullName evidence="11">Sodium:proton antiporter</fullName>
    </submittedName>
</protein>
<evidence type="ECO:0000256" key="3">
    <source>
        <dbReference type="ARBA" id="ARBA00022449"/>
    </source>
</evidence>
<keyword evidence="12" id="KW-1185">Reference proteome</keyword>
<feature type="transmembrane region" description="Helical" evidence="9">
    <location>
        <begin position="113"/>
        <end position="135"/>
    </location>
</feature>
<evidence type="ECO:0000256" key="9">
    <source>
        <dbReference type="SAM" id="Phobius"/>
    </source>
</evidence>
<comment type="similarity">
    <text evidence="8">Belongs to the NhaC Na(+)/H(+) (TC 2.A.35) antiporter family.</text>
</comment>
<accession>A0AA45A7L6</accession>
<keyword evidence="5 9" id="KW-0812">Transmembrane</keyword>
<evidence type="ECO:0000313" key="12">
    <source>
        <dbReference type="Proteomes" id="UP000239763"/>
    </source>
</evidence>
<keyword evidence="4" id="KW-1003">Cell membrane</keyword>
<name>A0AA45A7L6_9VIBR</name>
<feature type="transmembrane region" description="Helical" evidence="9">
    <location>
        <begin position="84"/>
        <end position="101"/>
    </location>
</feature>
<feature type="domain" description="Na+/H+ antiporter NhaC-like C-terminal" evidence="10">
    <location>
        <begin position="15"/>
        <end position="222"/>
    </location>
</feature>
<dbReference type="EMBL" id="MCSB01000046">
    <property type="protein sequence ID" value="PME24314.1"/>
    <property type="molecule type" value="Genomic_DNA"/>
</dbReference>
<evidence type="ECO:0000313" key="11">
    <source>
        <dbReference type="EMBL" id="PME24314.1"/>
    </source>
</evidence>
<reference evidence="11 12" key="1">
    <citation type="journal article" date="2018" name="Nature">
        <title>A major lineage of non-tailed dsDNA viruses as unrecognized killers of marine bacteria.</title>
        <authorList>
            <person name="Kauffman K.M."/>
            <person name="Hussain F.A."/>
            <person name="Yang J."/>
            <person name="Arevalo P."/>
            <person name="Brown J.M."/>
            <person name="Chang W.K."/>
            <person name="VanInsberghe D."/>
            <person name="Elsherbini J."/>
            <person name="Sharma R.S."/>
            <person name="Cutler M.B."/>
            <person name="Kelly L."/>
            <person name="Polz M.F."/>
        </authorList>
    </citation>
    <scope>NUCLEOTIDE SEQUENCE [LARGE SCALE GENOMIC DNA]</scope>
    <source>
        <strain evidence="11 12">10N.286.55.E1</strain>
    </source>
</reference>
<dbReference type="InterPro" id="IPR018461">
    <property type="entry name" value="Na/H_Antiport_NhaC-like_C"/>
</dbReference>
<keyword evidence="7 9" id="KW-0472">Membrane</keyword>
<dbReference type="Pfam" id="PF03553">
    <property type="entry name" value="Na_H_antiporter"/>
    <property type="match status" value="1"/>
</dbReference>
<dbReference type="Proteomes" id="UP000239763">
    <property type="component" value="Unassembled WGS sequence"/>
</dbReference>
<evidence type="ECO:0000256" key="2">
    <source>
        <dbReference type="ARBA" id="ARBA00022448"/>
    </source>
</evidence>
<organism evidence="11 12">
    <name type="scientific">Vibrio lentus</name>
    <dbReference type="NCBI Taxonomy" id="136468"/>
    <lineage>
        <taxon>Bacteria</taxon>
        <taxon>Pseudomonadati</taxon>
        <taxon>Pseudomonadota</taxon>
        <taxon>Gammaproteobacteria</taxon>
        <taxon>Vibrionales</taxon>
        <taxon>Vibrionaceae</taxon>
        <taxon>Vibrio</taxon>
    </lineage>
</organism>
<dbReference type="AlphaFoldDB" id="A0AA45A7L6"/>
<keyword evidence="2" id="KW-0813">Transport</keyword>
<comment type="subcellular location">
    <subcellularLocation>
        <location evidence="1">Cell membrane</location>
        <topology evidence="1">Multi-pass membrane protein</topology>
    </subcellularLocation>
</comment>
<dbReference type="PANTHER" id="PTHR33451">
    <property type="entry name" value="MALATE-2H(+)/NA(+)-LACTATE ANTIPORTER"/>
    <property type="match status" value="1"/>
</dbReference>
<evidence type="ECO:0000256" key="7">
    <source>
        <dbReference type="ARBA" id="ARBA00023136"/>
    </source>
</evidence>
<feature type="transmembrane region" description="Helical" evidence="9">
    <location>
        <begin position="241"/>
        <end position="267"/>
    </location>
</feature>
<comment type="caution">
    <text evidence="11">The sequence shown here is derived from an EMBL/GenBank/DDBJ whole genome shotgun (WGS) entry which is preliminary data.</text>
</comment>
<dbReference type="RefSeq" id="WP_102300321.1">
    <property type="nucleotide sequence ID" value="NZ_JAAHTI010000002.1"/>
</dbReference>
<sequence length="452" mass="46774">MSNSKNSNAVIAPSAVALIPLIVFLALFIGVGTYLSLQGVDFAFYQLPAPIAALPAVVLALLLSKDKLNRAIEQFLGGVGHKDIIAMCMIYLLAGAFAAVAKASGGVDATVNLGLSAIPTSMILPGIFLISAFIATAMGTSMGTIAAVAPVALGIADSAGMSIPLTAGVVLSGAMFGDNLSIISDTTIAATRSQGCEMRDKFKENIRIALPAALIAIVIFAFNSTATQVPETGPIEWLKVLPYITILILAVSGMNVFVVLTIGILLAGGVSLGSVENYGLTDYAQDIYAGFGNMQEIFLLSMLIGGLSELMRRQGGLAFLTNLVSGVIRAFGSSHSKQANGRASELGIAGLVSMVNLCTANNTVAIIVSGSVARQLAEENNVSPRRSASLLDIFSCVIQGVLPYGAQVLLLGSVFNLSPLDIVANSYYCFALAIVAVVAVFIKHPARQVANA</sequence>